<accession>A0A381TUY2</accession>
<dbReference type="GO" id="GO:0051082">
    <property type="term" value="F:unfolded protein binding"/>
    <property type="evidence" value="ECO:0007669"/>
    <property type="project" value="InterPro"/>
</dbReference>
<dbReference type="InterPro" id="IPR003765">
    <property type="entry name" value="NO3_reductase_chaperone_NarJ"/>
</dbReference>
<gene>
    <name evidence="1" type="ORF">METZ01_LOCUS72710</name>
</gene>
<dbReference type="GO" id="GO:0016530">
    <property type="term" value="F:metallochaperone activity"/>
    <property type="evidence" value="ECO:0007669"/>
    <property type="project" value="TreeGrafter"/>
</dbReference>
<dbReference type="EMBL" id="UINC01005214">
    <property type="protein sequence ID" value="SVA19856.1"/>
    <property type="molecule type" value="Genomic_DNA"/>
</dbReference>
<evidence type="ECO:0008006" key="2">
    <source>
        <dbReference type="Google" id="ProtNLM"/>
    </source>
</evidence>
<dbReference type="InterPro" id="IPR036411">
    <property type="entry name" value="TorD-like_sf"/>
</dbReference>
<proteinExistence type="predicted"/>
<dbReference type="GO" id="GO:0042128">
    <property type="term" value="P:nitrate assimilation"/>
    <property type="evidence" value="ECO:0007669"/>
    <property type="project" value="TreeGrafter"/>
</dbReference>
<name>A0A381TUY2_9ZZZZ</name>
<dbReference type="SUPFAM" id="SSF89155">
    <property type="entry name" value="TorD-like"/>
    <property type="match status" value="1"/>
</dbReference>
<evidence type="ECO:0000313" key="1">
    <source>
        <dbReference type="EMBL" id="SVA19856.1"/>
    </source>
</evidence>
<protein>
    <recommendedName>
        <fullName evidence="2">Nitrate reductase molybdenum cofactor assembly chaperone</fullName>
    </recommendedName>
</protein>
<dbReference type="PANTHER" id="PTHR43680">
    <property type="entry name" value="NITRATE REDUCTASE MOLYBDENUM COFACTOR ASSEMBLY CHAPERONE"/>
    <property type="match status" value="1"/>
</dbReference>
<dbReference type="GO" id="GO:0051131">
    <property type="term" value="P:chaperone-mediated protein complex assembly"/>
    <property type="evidence" value="ECO:0007669"/>
    <property type="project" value="InterPro"/>
</dbReference>
<sequence>MTQRTHYSSLATLFKYPESEYPKQVRIVRSQITDSYPEATETLDHFIKLLPEHDLRMMQELYIRSFDVQAITTLDIGYVLFGDDYKRGQLLSNLNREHIEHNVDCGHELADHLPNVLSLIEKLEDGELLLDLIDKIVAPALHQMISEFDDDRIIKKQEAYEKHYKTLIETPSSSSATTLFQYPLQAVYQVMKKDFSIAETFPKMSDFLQTLNKENELEEGKKVINKGMINGELMQ</sequence>
<dbReference type="AlphaFoldDB" id="A0A381TUY2"/>
<organism evidence="1">
    <name type="scientific">marine metagenome</name>
    <dbReference type="NCBI Taxonomy" id="408172"/>
    <lineage>
        <taxon>unclassified sequences</taxon>
        <taxon>metagenomes</taxon>
        <taxon>ecological metagenomes</taxon>
    </lineage>
</organism>
<dbReference type="PANTHER" id="PTHR43680:SF2">
    <property type="entry name" value="NITRATE REDUCTASE MOLYBDENUM COFACTOR ASSEMBLY CHAPERONE NARJ"/>
    <property type="match status" value="1"/>
</dbReference>
<reference evidence="1" key="1">
    <citation type="submission" date="2018-05" db="EMBL/GenBank/DDBJ databases">
        <authorList>
            <person name="Lanie J.A."/>
            <person name="Ng W.-L."/>
            <person name="Kazmierczak K.M."/>
            <person name="Andrzejewski T.M."/>
            <person name="Davidsen T.M."/>
            <person name="Wayne K.J."/>
            <person name="Tettelin H."/>
            <person name="Glass J.I."/>
            <person name="Rusch D."/>
            <person name="Podicherti R."/>
            <person name="Tsui H.-C.T."/>
            <person name="Winkler M.E."/>
        </authorList>
    </citation>
    <scope>NUCLEOTIDE SEQUENCE</scope>
</reference>